<evidence type="ECO:0000256" key="5">
    <source>
        <dbReference type="ARBA" id="ARBA00022989"/>
    </source>
</evidence>
<dbReference type="InterPro" id="IPR045621">
    <property type="entry name" value="BPD_transp_1_N"/>
</dbReference>
<feature type="transmembrane region" description="Helical" evidence="7">
    <location>
        <begin position="128"/>
        <end position="156"/>
    </location>
</feature>
<keyword evidence="6 7" id="KW-0472">Membrane</keyword>
<evidence type="ECO:0000256" key="3">
    <source>
        <dbReference type="ARBA" id="ARBA00022475"/>
    </source>
</evidence>
<keyword evidence="3" id="KW-1003">Cell membrane</keyword>
<name>A0ABT1ZGT6_9MICO</name>
<feature type="domain" description="ABC transmembrane type-1" evidence="8">
    <location>
        <begin position="92"/>
        <end position="289"/>
    </location>
</feature>
<feature type="transmembrane region" description="Helical" evidence="7">
    <location>
        <begin position="168"/>
        <end position="188"/>
    </location>
</feature>
<dbReference type="Pfam" id="PF19300">
    <property type="entry name" value="BPD_transp_1_N"/>
    <property type="match status" value="1"/>
</dbReference>
<feature type="transmembrane region" description="Helical" evidence="7">
    <location>
        <begin position="228"/>
        <end position="250"/>
    </location>
</feature>
<evidence type="ECO:0000256" key="1">
    <source>
        <dbReference type="ARBA" id="ARBA00004651"/>
    </source>
</evidence>
<sequence>MIGRRLAVGVFVIWGVTTLMFVLIRVAPGDPATTLLGPDATPEQIEALTERLGLSGNIVEQYLAYLRQLATLDFGDSFRTGQPAIALVSSRLPETLQLTLGATVIAAAVGLTLSLLAARRPDGAIDRVVSTISILFQGMPTFWVGIMLILIFALVLRVTPSSGAGTPAHLILPAITLALPFTAIIARISRATLTEAMREPYVQTARAKGLSRGEALRNHAFRNAMGPVVTIVGLQVGALVGGAVVVENVFAWPGLGTLIVDSVASRDYTVVQAAVFVIALFVLALNLVADIVNALLDPRIRVEANA</sequence>
<keyword evidence="10" id="KW-1185">Reference proteome</keyword>
<dbReference type="InterPro" id="IPR035906">
    <property type="entry name" value="MetI-like_sf"/>
</dbReference>
<evidence type="ECO:0000256" key="2">
    <source>
        <dbReference type="ARBA" id="ARBA00022448"/>
    </source>
</evidence>
<proteinExistence type="inferred from homology"/>
<dbReference type="CDD" id="cd06261">
    <property type="entry name" value="TM_PBP2"/>
    <property type="match status" value="1"/>
</dbReference>
<feature type="transmembrane region" description="Helical" evidence="7">
    <location>
        <begin position="96"/>
        <end position="116"/>
    </location>
</feature>
<reference evidence="9 10" key="1">
    <citation type="submission" date="2022-08" db="EMBL/GenBank/DDBJ databases">
        <authorList>
            <person name="Li F."/>
        </authorList>
    </citation>
    <scope>NUCLEOTIDE SEQUENCE [LARGE SCALE GENOMIC DNA]</scope>
    <source>
        <strain evidence="9 10">10F1B-8-1</strain>
    </source>
</reference>
<feature type="transmembrane region" description="Helical" evidence="7">
    <location>
        <begin position="270"/>
        <end position="296"/>
    </location>
</feature>
<keyword evidence="5 7" id="KW-1133">Transmembrane helix</keyword>
<comment type="subcellular location">
    <subcellularLocation>
        <location evidence="1 7">Cell membrane</location>
        <topology evidence="1 7">Multi-pass membrane protein</topology>
    </subcellularLocation>
</comment>
<feature type="transmembrane region" description="Helical" evidence="7">
    <location>
        <begin position="7"/>
        <end position="27"/>
    </location>
</feature>
<dbReference type="PANTHER" id="PTHR43163">
    <property type="entry name" value="DIPEPTIDE TRANSPORT SYSTEM PERMEASE PROTEIN DPPB-RELATED"/>
    <property type="match status" value="1"/>
</dbReference>
<evidence type="ECO:0000259" key="8">
    <source>
        <dbReference type="PROSITE" id="PS50928"/>
    </source>
</evidence>
<accession>A0ABT1ZGT6</accession>
<dbReference type="SUPFAM" id="SSF161098">
    <property type="entry name" value="MetI-like"/>
    <property type="match status" value="1"/>
</dbReference>
<dbReference type="Gene3D" id="1.10.3720.10">
    <property type="entry name" value="MetI-like"/>
    <property type="match status" value="1"/>
</dbReference>
<protein>
    <submittedName>
        <fullName evidence="9">ABC transporter permease</fullName>
    </submittedName>
</protein>
<dbReference type="EMBL" id="JANTHX010000007">
    <property type="protein sequence ID" value="MCS0499911.1"/>
    <property type="molecule type" value="Genomic_DNA"/>
</dbReference>
<comment type="caution">
    <text evidence="9">The sequence shown here is derived from an EMBL/GenBank/DDBJ whole genome shotgun (WGS) entry which is preliminary data.</text>
</comment>
<dbReference type="InterPro" id="IPR000515">
    <property type="entry name" value="MetI-like"/>
</dbReference>
<comment type="similarity">
    <text evidence="7">Belongs to the binding-protein-dependent transport system permease family.</text>
</comment>
<dbReference type="Proteomes" id="UP001205337">
    <property type="component" value="Unassembled WGS sequence"/>
</dbReference>
<dbReference type="PANTHER" id="PTHR43163:SF6">
    <property type="entry name" value="DIPEPTIDE TRANSPORT SYSTEM PERMEASE PROTEIN DPPB-RELATED"/>
    <property type="match status" value="1"/>
</dbReference>
<dbReference type="PROSITE" id="PS50928">
    <property type="entry name" value="ABC_TM1"/>
    <property type="match status" value="1"/>
</dbReference>
<evidence type="ECO:0000313" key="9">
    <source>
        <dbReference type="EMBL" id="MCS0499911.1"/>
    </source>
</evidence>
<organism evidence="9 10">
    <name type="scientific">Protaetiibacter mangrovi</name>
    <dbReference type="NCBI Taxonomy" id="2970926"/>
    <lineage>
        <taxon>Bacteria</taxon>
        <taxon>Bacillati</taxon>
        <taxon>Actinomycetota</taxon>
        <taxon>Actinomycetes</taxon>
        <taxon>Micrococcales</taxon>
        <taxon>Microbacteriaceae</taxon>
        <taxon>Protaetiibacter</taxon>
    </lineage>
</organism>
<evidence type="ECO:0000256" key="4">
    <source>
        <dbReference type="ARBA" id="ARBA00022692"/>
    </source>
</evidence>
<evidence type="ECO:0000256" key="7">
    <source>
        <dbReference type="RuleBase" id="RU363032"/>
    </source>
</evidence>
<evidence type="ECO:0000313" key="10">
    <source>
        <dbReference type="Proteomes" id="UP001205337"/>
    </source>
</evidence>
<keyword evidence="2 7" id="KW-0813">Transport</keyword>
<dbReference type="Pfam" id="PF00528">
    <property type="entry name" value="BPD_transp_1"/>
    <property type="match status" value="1"/>
</dbReference>
<evidence type="ECO:0000256" key="6">
    <source>
        <dbReference type="ARBA" id="ARBA00023136"/>
    </source>
</evidence>
<keyword evidence="4 7" id="KW-0812">Transmembrane</keyword>
<gene>
    <name evidence="9" type="ORF">NUH29_10155</name>
</gene>
<dbReference type="RefSeq" id="WP_258798997.1">
    <property type="nucleotide sequence ID" value="NZ_JANTHX010000007.1"/>
</dbReference>